<dbReference type="GeneID" id="8236992"/>
<keyword evidence="5" id="KW-0539">Nucleus</keyword>
<evidence type="ECO:0000256" key="2">
    <source>
        <dbReference type="ARBA" id="ARBA00023015"/>
    </source>
</evidence>
<feature type="coiled-coil region" evidence="6">
    <location>
        <begin position="126"/>
        <end position="153"/>
    </location>
</feature>
<evidence type="ECO:0000256" key="6">
    <source>
        <dbReference type="SAM" id="Coils"/>
    </source>
</evidence>
<evidence type="ECO:0000256" key="4">
    <source>
        <dbReference type="ARBA" id="ARBA00023163"/>
    </source>
</evidence>
<dbReference type="InterPro" id="IPR052207">
    <property type="entry name" value="Max-like/E-box_TFs"/>
</dbReference>
<keyword evidence="4" id="KW-0804">Transcription</keyword>
<evidence type="ECO:0000256" key="1">
    <source>
        <dbReference type="ARBA" id="ARBA00004123"/>
    </source>
</evidence>
<keyword evidence="6" id="KW-0175">Coiled coil</keyword>
<dbReference type="GO" id="GO:0000981">
    <property type="term" value="F:DNA-binding transcription factor activity, RNA polymerase II-specific"/>
    <property type="evidence" value="ECO:0007669"/>
    <property type="project" value="TreeGrafter"/>
</dbReference>
<accession>E0W3A7</accession>
<protein>
    <submittedName>
        <fullName evidence="9 10">Activator protein, putative</fullName>
    </submittedName>
</protein>
<dbReference type="EMBL" id="AAZO01007361">
    <property type="status" value="NOT_ANNOTATED_CDS"/>
    <property type="molecule type" value="Genomic_DNA"/>
</dbReference>
<dbReference type="EnsemblMetazoa" id="PHUM602530-RA">
    <property type="protein sequence ID" value="PHUM602530-PA"/>
    <property type="gene ID" value="PHUM602530"/>
</dbReference>
<dbReference type="VEuPathDB" id="VectorBase:PHUM602530"/>
<dbReference type="PANTHER" id="PTHR15741">
    <property type="entry name" value="BASIC HELIX-LOOP-HELIX ZIP TRANSCRIPTION FACTOR"/>
    <property type="match status" value="1"/>
</dbReference>
<dbReference type="PANTHER" id="PTHR15741:SF27">
    <property type="entry name" value="TRANSCRIPTION FACTOR AP-4"/>
    <property type="match status" value="1"/>
</dbReference>
<feature type="chain" id="PRO_5011412941" evidence="8">
    <location>
        <begin position="21"/>
        <end position="415"/>
    </location>
</feature>
<dbReference type="OMA" id="THYQHPH"/>
<keyword evidence="3" id="KW-0238">DNA-binding</keyword>
<dbReference type="HOGENOM" id="CLU_044032_0_0_1"/>
<dbReference type="RefSeq" id="XP_002432851.1">
    <property type="nucleotide sequence ID" value="XM_002432806.1"/>
</dbReference>
<reference evidence="10" key="3">
    <citation type="submission" date="2021-02" db="UniProtKB">
        <authorList>
            <consortium name="EnsemblMetazoa"/>
        </authorList>
    </citation>
    <scope>IDENTIFICATION</scope>
    <source>
        <strain evidence="10">USDA</strain>
    </source>
</reference>
<evidence type="ECO:0000256" key="5">
    <source>
        <dbReference type="ARBA" id="ARBA00023242"/>
    </source>
</evidence>
<dbReference type="CTD" id="8236992"/>
<proteinExistence type="predicted"/>
<dbReference type="eggNOG" id="KOG0561">
    <property type="taxonomic scope" value="Eukaryota"/>
</dbReference>
<evidence type="ECO:0000313" key="10">
    <source>
        <dbReference type="EnsemblMetazoa" id="PHUM602530-PA"/>
    </source>
</evidence>
<reference evidence="9" key="2">
    <citation type="submission" date="2007-04" db="EMBL/GenBank/DDBJ databases">
        <title>The genome of the human body louse.</title>
        <authorList>
            <consortium name="The Human Body Louse Genome Consortium"/>
            <person name="Kirkness E."/>
            <person name="Walenz B."/>
            <person name="Hass B."/>
            <person name="Bruggner R."/>
            <person name="Strausberg R."/>
        </authorList>
    </citation>
    <scope>NUCLEOTIDE SEQUENCE</scope>
    <source>
        <strain evidence="9">USDA</strain>
    </source>
</reference>
<dbReference type="AlphaFoldDB" id="E0W3A7"/>
<comment type="subcellular location">
    <subcellularLocation>
        <location evidence="1">Nucleus</location>
    </subcellularLocation>
</comment>
<feature type="compositionally biased region" description="Basic and acidic residues" evidence="7">
    <location>
        <begin position="259"/>
        <end position="268"/>
    </location>
</feature>
<keyword evidence="11" id="KW-1185">Reference proteome</keyword>
<dbReference type="Proteomes" id="UP000009046">
    <property type="component" value="Unassembled WGS sequence"/>
</dbReference>
<feature type="signal peptide" evidence="8">
    <location>
        <begin position="1"/>
        <end position="20"/>
    </location>
</feature>
<reference evidence="9" key="1">
    <citation type="submission" date="2007-04" db="EMBL/GenBank/DDBJ databases">
        <title>Annotation of Pediculus humanus corporis strain USDA.</title>
        <authorList>
            <person name="Kirkness E."/>
            <person name="Hannick L."/>
            <person name="Hass B."/>
            <person name="Bruggner R."/>
            <person name="Lawson D."/>
            <person name="Bidwell S."/>
            <person name="Joardar V."/>
            <person name="Caler E."/>
            <person name="Walenz B."/>
            <person name="Inman J."/>
            <person name="Schobel S."/>
            <person name="Galinsky K."/>
            <person name="Amedeo P."/>
            <person name="Strausberg R."/>
        </authorList>
    </citation>
    <scope>NUCLEOTIDE SEQUENCE</scope>
    <source>
        <strain evidence="9">USDA</strain>
    </source>
</reference>
<dbReference type="GO" id="GO:0005634">
    <property type="term" value="C:nucleus"/>
    <property type="evidence" value="ECO:0007669"/>
    <property type="project" value="UniProtKB-SubCell"/>
</dbReference>
<dbReference type="KEGG" id="phu:Phum_PHUM602530"/>
<evidence type="ECO:0000313" key="9">
    <source>
        <dbReference type="EMBL" id="EEB20113.1"/>
    </source>
</evidence>
<organism>
    <name type="scientific">Pediculus humanus subsp. corporis</name>
    <name type="common">Body louse</name>
    <dbReference type="NCBI Taxonomy" id="121224"/>
    <lineage>
        <taxon>Eukaryota</taxon>
        <taxon>Metazoa</taxon>
        <taxon>Ecdysozoa</taxon>
        <taxon>Arthropoda</taxon>
        <taxon>Hexapoda</taxon>
        <taxon>Insecta</taxon>
        <taxon>Pterygota</taxon>
        <taxon>Neoptera</taxon>
        <taxon>Paraneoptera</taxon>
        <taxon>Psocodea</taxon>
        <taxon>Troctomorpha</taxon>
        <taxon>Phthiraptera</taxon>
        <taxon>Anoplura</taxon>
        <taxon>Pediculidae</taxon>
        <taxon>Pediculus</taxon>
    </lineage>
</organism>
<dbReference type="InParanoid" id="E0W3A7"/>
<evidence type="ECO:0000256" key="7">
    <source>
        <dbReference type="SAM" id="MobiDB-lite"/>
    </source>
</evidence>
<evidence type="ECO:0000256" key="3">
    <source>
        <dbReference type="ARBA" id="ARBA00023125"/>
    </source>
</evidence>
<dbReference type="OrthoDB" id="10029128at2759"/>
<gene>
    <name evidence="10" type="primary">8236992</name>
    <name evidence="9" type="ORF">Phum_PHUM602530</name>
</gene>
<sequence length="415" mass="45829">MVSQLCVCVCVWWPLWGHQAAILQQTAEYIYQLEQEKTRLLSQNCQLKRLVNQQEGENGGSAPGGLVGKKRKIESAAAIVCESSDEGIGSMSPEPASGNPLLTANTTNTITIEANDSESEMLRRDIIDLRLQLDRERRLRMHLEEKLRTVESQMYPSDRLRDLAQHVQLTYQSHDGIQVIEHSGNHVGGGGGGGSQQTVVEETVVEEMEVPLPLNETEEIIQSPVNVSDLLSSAVLPPVVQTQTVSTTPDELTSHMRCKKEPMEEKSNSESQSPPPMKLVLRLPSVIEAAIKAEPKVEVERLPTPSGSGDDCVPPSITSRQSLETIVEAIRHLEGDDLFNDIPSPPGHHRSQQQVLEEPIQEVPLALTTKHQTPQRLIKVDMNPFLKFHTTQSLSHTTAAALQQQRPGVIVVKHS</sequence>
<name>E0W3A7_PEDHC</name>
<dbReference type="FunCoup" id="E0W3A7">
    <property type="interactions" value="471"/>
</dbReference>
<evidence type="ECO:0000256" key="8">
    <source>
        <dbReference type="SAM" id="SignalP"/>
    </source>
</evidence>
<dbReference type="GO" id="GO:0000978">
    <property type="term" value="F:RNA polymerase II cis-regulatory region sequence-specific DNA binding"/>
    <property type="evidence" value="ECO:0007669"/>
    <property type="project" value="TreeGrafter"/>
</dbReference>
<keyword evidence="8" id="KW-0732">Signal</keyword>
<keyword evidence="2" id="KW-0805">Transcription regulation</keyword>
<dbReference type="EMBL" id="DS235882">
    <property type="protein sequence ID" value="EEB20113.1"/>
    <property type="molecule type" value="Genomic_DNA"/>
</dbReference>
<feature type="region of interest" description="Disordered" evidence="7">
    <location>
        <begin position="243"/>
        <end position="277"/>
    </location>
</feature>
<evidence type="ECO:0000313" key="11">
    <source>
        <dbReference type="Proteomes" id="UP000009046"/>
    </source>
</evidence>